<feature type="transmembrane region" description="Helical" evidence="1">
    <location>
        <begin position="29"/>
        <end position="47"/>
    </location>
</feature>
<dbReference type="EMBL" id="VSSQ01047484">
    <property type="protein sequence ID" value="MPN01488.1"/>
    <property type="molecule type" value="Genomic_DNA"/>
</dbReference>
<comment type="caution">
    <text evidence="2">The sequence shown here is derived from an EMBL/GenBank/DDBJ whole genome shotgun (WGS) entry which is preliminary data.</text>
</comment>
<reference evidence="2" key="1">
    <citation type="submission" date="2019-08" db="EMBL/GenBank/DDBJ databases">
        <authorList>
            <person name="Kucharzyk K."/>
            <person name="Murdoch R.W."/>
            <person name="Higgins S."/>
            <person name="Loffler F."/>
        </authorList>
    </citation>
    <scope>NUCLEOTIDE SEQUENCE</scope>
</reference>
<evidence type="ECO:0000313" key="2">
    <source>
        <dbReference type="EMBL" id="MPN01488.1"/>
    </source>
</evidence>
<keyword evidence="1" id="KW-0472">Membrane</keyword>
<proteinExistence type="predicted"/>
<evidence type="ECO:0000256" key="1">
    <source>
        <dbReference type="SAM" id="Phobius"/>
    </source>
</evidence>
<feature type="transmembrane region" description="Helical" evidence="1">
    <location>
        <begin position="54"/>
        <end position="72"/>
    </location>
</feature>
<keyword evidence="1" id="KW-1133">Transmembrane helix</keyword>
<protein>
    <submittedName>
        <fullName evidence="2">Uncharacterized protein</fullName>
    </submittedName>
</protein>
<feature type="transmembrane region" description="Helical" evidence="1">
    <location>
        <begin position="84"/>
        <end position="104"/>
    </location>
</feature>
<keyword evidence="1" id="KW-0812">Transmembrane</keyword>
<organism evidence="2">
    <name type="scientific">bioreactor metagenome</name>
    <dbReference type="NCBI Taxonomy" id="1076179"/>
    <lineage>
        <taxon>unclassified sequences</taxon>
        <taxon>metagenomes</taxon>
        <taxon>ecological metagenomes</taxon>
    </lineage>
</organism>
<gene>
    <name evidence="2" type="ORF">SDC9_148697</name>
</gene>
<accession>A0A645EHK0</accession>
<name>A0A645EHK0_9ZZZZ</name>
<sequence length="127" mass="14605">MTKPEGTEELYDKGFVLVAAFKHLFDWPMLYLSAGVAVLAAGYMAIFRTDKHSYLRALVMLAVSITPILWTLVATEPMYKCMHFQYRILAVTMLGGFYFWLMSVKRERLPDIRLSEVTEAETPCELK</sequence>
<dbReference type="AlphaFoldDB" id="A0A645EHK0"/>